<sequence length="1192" mass="134223">MDRSPANRLSTPKRTKSVQDLLASFGSRNTPTSLTQAKKHPLPADPPIVDASPNTSQPEADDTSAMNVSGDEIRVATPTESPRRSLRPRTSRLSTAPAGNHLPSQRSGRKSKSNKKILTSDTLGKDNGSPVPKKATARMQIREGIVLHTKAKQDRFLKQHKGFFLPLLPENNYITRIKGNGENIVPYKQLEEQPEGVTATLKPYQLTGLSFLVHMNENGMPCMLGDEMGLGKTLQTLSLFQFLEEREEENKTSAENRPYLVVCPMSVLDAWVTEARRWTPDLKVLRFHGPPTEREHLKKVATGRQDTYGNDTTRSKKRKSDQRQGRAPSTPDSDDEGEEDYKIIITTYDTFVSEQSWFKTAFVWRYVVLDEGHRIKNSATNVSHALQSLRAEYRLILTGTPLQNDLVEMWSLLHWLLPNVFTNQTSSLFKESFDLTHGKVSTAVMDHARHLLELLMLRRMKNSSEVDLNLPPKEEILLFVPLTPMQRFWYTRLLTGAGDALLVDLFKDVKIKEQTDMVRDLQEAQDIKRLEEIGDQMSKQSDLSKDAWKETREIMRQGFAQEQSSATQGAWKRLMNLVMQLRKCCNHPYTLTGSAPEPYLLGDHVIKASGKFIVLEKLLTELVVARGKKVIVFSSFTQVLNCCEDLLAVTGGDGALFRYLRFDGGTGRARRNLDIRLFNDRLSDYKVMLISTKAGGLGINLTAATEVIFLDEDWNPQITLQAEARAHRIGQTQPVTVYKLCTQGTVEEQMMGRIRKKLYLSTKITETMKSIHSTTSRNNKDKTSIKGEDVPQLDVSHLRSLVRRGAQTLTHPEIDVTDMLSWDFDTILEKCKDNPSDPHVGDEDSDLDEQQWLSTMERVECAVFDGKRYQRQLDDDSAAGSDLTAGDRRKGKNTTVMIDGYAISKESMNCGDWEAVPTMAGKDPRLADPKRAKKAAIVNQDHCQICWDGGEILICSGCPRSYHVDCMNDHDRANATKSTNFSGFYCSQHECADCHKKTTEAGGLILRCRWCERGYCEDCLQWKKTKLLGDALPEFEILGFPAVDQAFFIECPDCCELRYGGPVPHQFYEEREREISEQYAQMLRLRDDTPVATEIKEEIKEEKKLKLEVTSSFSNSIGNLDLADNASSNFDLTDATTLDTSGVSTPKEARSGRSDASTSKKRAIDVIDLSGLNETFGSPKKARKVKLEDLGE</sequence>
<keyword evidence="1" id="KW-0479">Metal-binding</keyword>
<keyword evidence="6" id="KW-0067">ATP-binding</keyword>
<dbReference type="GO" id="GO:0005524">
    <property type="term" value="F:ATP binding"/>
    <property type="evidence" value="ECO:0007669"/>
    <property type="project" value="InterPro"/>
</dbReference>
<dbReference type="PANTHER" id="PTHR10799">
    <property type="entry name" value="SNF2/RAD54 HELICASE FAMILY"/>
    <property type="match status" value="1"/>
</dbReference>
<feature type="domain" description="Helicase C-terminal" evidence="9">
    <location>
        <begin position="614"/>
        <end position="783"/>
    </location>
</feature>
<feature type="compositionally biased region" description="Polar residues" evidence="7">
    <location>
        <begin position="26"/>
        <end position="36"/>
    </location>
</feature>
<protein>
    <recommendedName>
        <fullName evidence="12">ISWI chromatin-remodeling complex ATPase ISW2</fullName>
    </recommendedName>
</protein>
<dbReference type="InterPro" id="IPR049730">
    <property type="entry name" value="SNF2/RAD54-like_C"/>
</dbReference>
<dbReference type="InterPro" id="IPR038718">
    <property type="entry name" value="SNF2-like_sf"/>
</dbReference>
<feature type="region of interest" description="Disordered" evidence="7">
    <location>
        <begin position="293"/>
        <end position="338"/>
    </location>
</feature>
<evidence type="ECO:0000256" key="1">
    <source>
        <dbReference type="ARBA" id="ARBA00022723"/>
    </source>
</evidence>
<keyword evidence="3" id="KW-0863">Zinc-finger</keyword>
<dbReference type="InterPro" id="IPR001650">
    <property type="entry name" value="Helicase_C-like"/>
</dbReference>
<feature type="compositionally biased region" description="Polar residues" evidence="7">
    <location>
        <begin position="1135"/>
        <end position="1144"/>
    </location>
</feature>
<dbReference type="GO" id="GO:0008270">
    <property type="term" value="F:zinc ion binding"/>
    <property type="evidence" value="ECO:0007669"/>
    <property type="project" value="UniProtKB-KW"/>
</dbReference>
<dbReference type="SMART" id="SM00487">
    <property type="entry name" value="DEXDc"/>
    <property type="match status" value="1"/>
</dbReference>
<evidence type="ECO:0000313" key="11">
    <source>
        <dbReference type="Proteomes" id="UP000799438"/>
    </source>
</evidence>
<evidence type="ECO:0000256" key="4">
    <source>
        <dbReference type="ARBA" id="ARBA00022801"/>
    </source>
</evidence>
<feature type="region of interest" description="Disordered" evidence="7">
    <location>
        <begin position="1135"/>
        <end position="1161"/>
    </location>
</feature>
<evidence type="ECO:0000259" key="9">
    <source>
        <dbReference type="PROSITE" id="PS51194"/>
    </source>
</evidence>
<evidence type="ECO:0000313" key="10">
    <source>
        <dbReference type="EMBL" id="KAF2143930.1"/>
    </source>
</evidence>
<dbReference type="GeneID" id="54300551"/>
<dbReference type="Pfam" id="PF00628">
    <property type="entry name" value="PHD"/>
    <property type="match status" value="1"/>
</dbReference>
<dbReference type="SMART" id="SM00490">
    <property type="entry name" value="HELICc"/>
    <property type="match status" value="1"/>
</dbReference>
<evidence type="ECO:0000256" key="7">
    <source>
        <dbReference type="SAM" id="MobiDB-lite"/>
    </source>
</evidence>
<keyword evidence="11" id="KW-1185">Reference proteome</keyword>
<evidence type="ECO:0008006" key="12">
    <source>
        <dbReference type="Google" id="ProtNLM"/>
    </source>
</evidence>
<dbReference type="GO" id="GO:0016787">
    <property type="term" value="F:hydrolase activity"/>
    <property type="evidence" value="ECO:0007669"/>
    <property type="project" value="UniProtKB-KW"/>
</dbReference>
<dbReference type="FunFam" id="3.40.50.10810:FF:000114">
    <property type="entry name" value="DNA repair protein rad8"/>
    <property type="match status" value="1"/>
</dbReference>
<feature type="region of interest" description="Disordered" evidence="7">
    <location>
        <begin position="1"/>
        <end position="136"/>
    </location>
</feature>
<keyword evidence="5" id="KW-0862">Zinc</keyword>
<evidence type="ECO:0000256" key="6">
    <source>
        <dbReference type="ARBA" id="ARBA00022840"/>
    </source>
</evidence>
<dbReference type="Proteomes" id="UP000799438">
    <property type="component" value="Unassembled WGS sequence"/>
</dbReference>
<proteinExistence type="predicted"/>
<dbReference type="CDD" id="cd17919">
    <property type="entry name" value="DEXHc_Snf"/>
    <property type="match status" value="1"/>
</dbReference>
<organism evidence="10 11">
    <name type="scientific">Aplosporella prunicola CBS 121167</name>
    <dbReference type="NCBI Taxonomy" id="1176127"/>
    <lineage>
        <taxon>Eukaryota</taxon>
        <taxon>Fungi</taxon>
        <taxon>Dikarya</taxon>
        <taxon>Ascomycota</taxon>
        <taxon>Pezizomycotina</taxon>
        <taxon>Dothideomycetes</taxon>
        <taxon>Dothideomycetes incertae sedis</taxon>
        <taxon>Botryosphaeriales</taxon>
        <taxon>Aplosporellaceae</taxon>
        <taxon>Aplosporella</taxon>
    </lineage>
</organism>
<dbReference type="InterPro" id="IPR013083">
    <property type="entry name" value="Znf_RING/FYVE/PHD"/>
</dbReference>
<dbReference type="RefSeq" id="XP_033399642.1">
    <property type="nucleotide sequence ID" value="XM_033543054.1"/>
</dbReference>
<dbReference type="SUPFAM" id="SSF57903">
    <property type="entry name" value="FYVE/PHD zinc finger"/>
    <property type="match status" value="1"/>
</dbReference>
<dbReference type="SUPFAM" id="SSF52540">
    <property type="entry name" value="P-loop containing nucleoside triphosphate hydrolases"/>
    <property type="match status" value="2"/>
</dbReference>
<dbReference type="EMBL" id="ML995481">
    <property type="protein sequence ID" value="KAF2143930.1"/>
    <property type="molecule type" value="Genomic_DNA"/>
</dbReference>
<accession>A0A6A6BIF9</accession>
<keyword evidence="4" id="KW-0378">Hydrolase</keyword>
<evidence type="ECO:0000256" key="3">
    <source>
        <dbReference type="ARBA" id="ARBA00022771"/>
    </source>
</evidence>
<gene>
    <name evidence="10" type="ORF">K452DRAFT_307277</name>
</gene>
<dbReference type="CDD" id="cd18793">
    <property type="entry name" value="SF2_C_SNF"/>
    <property type="match status" value="1"/>
</dbReference>
<dbReference type="PROSITE" id="PS51194">
    <property type="entry name" value="HELICASE_CTER"/>
    <property type="match status" value="1"/>
</dbReference>
<dbReference type="Gene3D" id="3.40.50.300">
    <property type="entry name" value="P-loop containing nucleotide triphosphate hydrolases"/>
    <property type="match status" value="1"/>
</dbReference>
<dbReference type="Pfam" id="PF00271">
    <property type="entry name" value="Helicase_C"/>
    <property type="match status" value="1"/>
</dbReference>
<dbReference type="Gene3D" id="3.40.50.10810">
    <property type="entry name" value="Tandem AAA-ATPase domain"/>
    <property type="match status" value="1"/>
</dbReference>
<dbReference type="PROSITE" id="PS51192">
    <property type="entry name" value="HELICASE_ATP_BIND_1"/>
    <property type="match status" value="1"/>
</dbReference>
<reference evidence="10" key="1">
    <citation type="journal article" date="2020" name="Stud. Mycol.">
        <title>101 Dothideomycetes genomes: a test case for predicting lifestyles and emergence of pathogens.</title>
        <authorList>
            <person name="Haridas S."/>
            <person name="Albert R."/>
            <person name="Binder M."/>
            <person name="Bloem J."/>
            <person name="Labutti K."/>
            <person name="Salamov A."/>
            <person name="Andreopoulos B."/>
            <person name="Baker S."/>
            <person name="Barry K."/>
            <person name="Bills G."/>
            <person name="Bluhm B."/>
            <person name="Cannon C."/>
            <person name="Castanera R."/>
            <person name="Culley D."/>
            <person name="Daum C."/>
            <person name="Ezra D."/>
            <person name="Gonzalez J."/>
            <person name="Henrissat B."/>
            <person name="Kuo A."/>
            <person name="Liang C."/>
            <person name="Lipzen A."/>
            <person name="Lutzoni F."/>
            <person name="Magnuson J."/>
            <person name="Mondo S."/>
            <person name="Nolan M."/>
            <person name="Ohm R."/>
            <person name="Pangilinan J."/>
            <person name="Park H.-J."/>
            <person name="Ramirez L."/>
            <person name="Alfaro M."/>
            <person name="Sun H."/>
            <person name="Tritt A."/>
            <person name="Yoshinaga Y."/>
            <person name="Zwiers L.-H."/>
            <person name="Turgeon B."/>
            <person name="Goodwin S."/>
            <person name="Spatafora J."/>
            <person name="Crous P."/>
            <person name="Grigoriev I."/>
        </authorList>
    </citation>
    <scope>NUCLEOTIDE SEQUENCE</scope>
    <source>
        <strain evidence="10">CBS 121167</strain>
    </source>
</reference>
<name>A0A6A6BIF9_9PEZI</name>
<dbReference type="SMART" id="SM00249">
    <property type="entry name" value="PHD"/>
    <property type="match status" value="1"/>
</dbReference>
<evidence type="ECO:0000259" key="8">
    <source>
        <dbReference type="PROSITE" id="PS51192"/>
    </source>
</evidence>
<dbReference type="InterPro" id="IPR001965">
    <property type="entry name" value="Znf_PHD"/>
</dbReference>
<dbReference type="InterPro" id="IPR014001">
    <property type="entry name" value="Helicase_ATP-bd"/>
</dbReference>
<dbReference type="InterPro" id="IPR011011">
    <property type="entry name" value="Znf_FYVE_PHD"/>
</dbReference>
<dbReference type="AlphaFoldDB" id="A0A6A6BIF9"/>
<dbReference type="InterPro" id="IPR019787">
    <property type="entry name" value="Znf_PHD-finger"/>
</dbReference>
<evidence type="ECO:0000256" key="5">
    <source>
        <dbReference type="ARBA" id="ARBA00022833"/>
    </source>
</evidence>
<dbReference type="Gene3D" id="3.30.40.10">
    <property type="entry name" value="Zinc/RING finger domain, C3HC4 (zinc finger)"/>
    <property type="match status" value="1"/>
</dbReference>
<dbReference type="InterPro" id="IPR000330">
    <property type="entry name" value="SNF2_N"/>
</dbReference>
<dbReference type="OrthoDB" id="448448at2759"/>
<feature type="domain" description="Helicase ATP-binding" evidence="8">
    <location>
        <begin position="213"/>
        <end position="419"/>
    </location>
</feature>
<feature type="region of interest" description="Disordered" evidence="7">
    <location>
        <begin position="1173"/>
        <end position="1192"/>
    </location>
</feature>
<dbReference type="Pfam" id="PF00176">
    <property type="entry name" value="SNF2-rel_dom"/>
    <property type="match status" value="1"/>
</dbReference>
<evidence type="ECO:0000256" key="2">
    <source>
        <dbReference type="ARBA" id="ARBA00022741"/>
    </source>
</evidence>
<dbReference type="InterPro" id="IPR027417">
    <property type="entry name" value="P-loop_NTPase"/>
</dbReference>
<keyword evidence="2" id="KW-0547">Nucleotide-binding</keyword>